<evidence type="ECO:0008006" key="5">
    <source>
        <dbReference type="Google" id="ProtNLM"/>
    </source>
</evidence>
<organism evidence="3 4">
    <name type="scientific">Alteraurantiacibacter buctensis</name>
    <dbReference type="NCBI Taxonomy" id="1503981"/>
    <lineage>
        <taxon>Bacteria</taxon>
        <taxon>Pseudomonadati</taxon>
        <taxon>Pseudomonadota</taxon>
        <taxon>Alphaproteobacteria</taxon>
        <taxon>Sphingomonadales</taxon>
        <taxon>Erythrobacteraceae</taxon>
        <taxon>Alteraurantiacibacter</taxon>
    </lineage>
</organism>
<proteinExistence type="predicted"/>
<evidence type="ECO:0000256" key="2">
    <source>
        <dbReference type="SAM" id="SignalP"/>
    </source>
</evidence>
<protein>
    <recommendedName>
        <fullName evidence="5">META domain-containing protein</fullName>
    </recommendedName>
</protein>
<feature type="region of interest" description="Disordered" evidence="1">
    <location>
        <begin position="32"/>
        <end position="57"/>
    </location>
</feature>
<evidence type="ECO:0000256" key="1">
    <source>
        <dbReference type="SAM" id="MobiDB-lite"/>
    </source>
</evidence>
<name>A0A844YPJ9_9SPHN</name>
<comment type="caution">
    <text evidence="3">The sequence shown here is derived from an EMBL/GenBank/DDBJ whole genome shotgun (WGS) entry which is preliminary data.</text>
</comment>
<keyword evidence="2" id="KW-0732">Signal</keyword>
<feature type="chain" id="PRO_5032696578" description="META domain-containing protein" evidence="2">
    <location>
        <begin position="34"/>
        <end position="180"/>
    </location>
</feature>
<reference evidence="3 4" key="1">
    <citation type="submission" date="2019-12" db="EMBL/GenBank/DDBJ databases">
        <title>Genomic-based taxomic classification of the family Erythrobacteraceae.</title>
        <authorList>
            <person name="Xu L."/>
        </authorList>
    </citation>
    <scope>NUCLEOTIDE SEQUENCE [LARGE SCALE GENOMIC DNA]</scope>
    <source>
        <strain evidence="3 4">M0322</strain>
    </source>
</reference>
<dbReference type="OrthoDB" id="7432862at2"/>
<accession>A0A844YPJ9</accession>
<keyword evidence="4" id="KW-1185">Reference proteome</keyword>
<evidence type="ECO:0000313" key="3">
    <source>
        <dbReference type="EMBL" id="MXO70305.1"/>
    </source>
</evidence>
<evidence type="ECO:0000313" key="4">
    <source>
        <dbReference type="Proteomes" id="UP000466966"/>
    </source>
</evidence>
<dbReference type="EMBL" id="WTYV01000001">
    <property type="protein sequence ID" value="MXO70305.1"/>
    <property type="molecule type" value="Genomic_DNA"/>
</dbReference>
<sequence length="180" mass="18449">MEPEGVAGRNQGMRAFPCLLLLLLAACSQSAPAPPADAPGSDAPPADAPTADQRPSAAPLAAIATLAGEWRVAGIDGRPLDQPVGLTLSATGQEIWWDPRCAGLTRSYSIDGLRISTGPALDASPPTPPGAPPAPVCAIGLPPHIVNVFRALDEADTVGRTLENGVAISGPRHSVLMFRQ</sequence>
<feature type="signal peptide" evidence="2">
    <location>
        <begin position="1"/>
        <end position="33"/>
    </location>
</feature>
<dbReference type="RefSeq" id="WP_160770239.1">
    <property type="nucleotide sequence ID" value="NZ_WTYV01000001.1"/>
</dbReference>
<dbReference type="Proteomes" id="UP000466966">
    <property type="component" value="Unassembled WGS sequence"/>
</dbReference>
<dbReference type="AlphaFoldDB" id="A0A844YPJ9"/>
<feature type="compositionally biased region" description="Low complexity" evidence="1">
    <location>
        <begin position="38"/>
        <end position="57"/>
    </location>
</feature>
<gene>
    <name evidence="3" type="ORF">GRI99_01500</name>
</gene>